<organism evidence="8">
    <name type="scientific">Cyprideis torosa</name>
    <dbReference type="NCBI Taxonomy" id="163714"/>
    <lineage>
        <taxon>Eukaryota</taxon>
        <taxon>Metazoa</taxon>
        <taxon>Ecdysozoa</taxon>
        <taxon>Arthropoda</taxon>
        <taxon>Crustacea</taxon>
        <taxon>Oligostraca</taxon>
        <taxon>Ostracoda</taxon>
        <taxon>Podocopa</taxon>
        <taxon>Podocopida</taxon>
        <taxon>Cytherocopina</taxon>
        <taxon>Cytheroidea</taxon>
        <taxon>Cytherideidae</taxon>
        <taxon>Cyprideis</taxon>
    </lineage>
</organism>
<evidence type="ECO:0000256" key="3">
    <source>
        <dbReference type="ARBA" id="ARBA00022729"/>
    </source>
</evidence>
<keyword evidence="6" id="KW-0325">Glycoprotein</keyword>
<evidence type="ECO:0000256" key="4">
    <source>
        <dbReference type="ARBA" id="ARBA00022989"/>
    </source>
</evidence>
<dbReference type="Pfam" id="PF23144">
    <property type="entry name" value="Fn3_PTPRU"/>
    <property type="match status" value="1"/>
</dbReference>
<dbReference type="InterPro" id="IPR057598">
    <property type="entry name" value="Fn3_PTPRU"/>
</dbReference>
<evidence type="ECO:0000259" key="7">
    <source>
        <dbReference type="Pfam" id="PF23144"/>
    </source>
</evidence>
<comment type="subcellular location">
    <subcellularLocation>
        <location evidence="1">Membrane</location>
        <topology evidence="1">Single-pass type I membrane protein</topology>
    </subcellularLocation>
</comment>
<sequence length="155" mass="17348">IQRNTHKFMRRDGSHDFWQDQSDLLPFIAAKFVEREIHRFFPLGDNKTYGGYWNRPLEKGQRYKIFLRAFVASSTQGSNLYGSSDMSDFISLDGPQVPPGPIPVNFAGSGFQGSGSLPGVTPTNRSRSSKVFSIILPLVIILILGLVGLFLWLKV</sequence>
<keyword evidence="4" id="KW-1133">Transmembrane helix</keyword>
<reference evidence="8" key="1">
    <citation type="submission" date="2020-11" db="EMBL/GenBank/DDBJ databases">
        <authorList>
            <person name="Tran Van P."/>
        </authorList>
    </citation>
    <scope>NUCLEOTIDE SEQUENCE</scope>
</reference>
<gene>
    <name evidence="8" type="ORF">CTOB1V02_LOCUS15919</name>
</gene>
<keyword evidence="5" id="KW-0472">Membrane</keyword>
<dbReference type="EMBL" id="OB696163">
    <property type="protein sequence ID" value="CAD7238104.1"/>
    <property type="molecule type" value="Genomic_DNA"/>
</dbReference>
<evidence type="ECO:0000256" key="6">
    <source>
        <dbReference type="ARBA" id="ARBA00023180"/>
    </source>
</evidence>
<keyword evidence="3" id="KW-0732">Signal</keyword>
<protein>
    <recommendedName>
        <fullName evidence="7">Receptor-type tyrosine-protein phosphatase U-like Fn3 domain-containing protein</fullName>
    </recommendedName>
</protein>
<evidence type="ECO:0000256" key="5">
    <source>
        <dbReference type="ARBA" id="ARBA00023136"/>
    </source>
</evidence>
<evidence type="ECO:0000256" key="2">
    <source>
        <dbReference type="ARBA" id="ARBA00022692"/>
    </source>
</evidence>
<feature type="domain" description="Receptor-type tyrosine-protein phosphatase U-like Fn3" evidence="7">
    <location>
        <begin position="39"/>
        <end position="70"/>
    </location>
</feature>
<evidence type="ECO:0000256" key="1">
    <source>
        <dbReference type="ARBA" id="ARBA00004479"/>
    </source>
</evidence>
<dbReference type="GO" id="GO:0016020">
    <property type="term" value="C:membrane"/>
    <property type="evidence" value="ECO:0007669"/>
    <property type="project" value="UniProtKB-SubCell"/>
</dbReference>
<name>A0A7R8ZXI1_9CRUS</name>
<feature type="non-terminal residue" evidence="8">
    <location>
        <position position="1"/>
    </location>
</feature>
<proteinExistence type="predicted"/>
<dbReference type="AlphaFoldDB" id="A0A7R8ZXI1"/>
<keyword evidence="2" id="KW-0812">Transmembrane</keyword>
<accession>A0A7R8ZXI1</accession>
<dbReference type="OrthoDB" id="10253954at2759"/>
<evidence type="ECO:0000313" key="8">
    <source>
        <dbReference type="EMBL" id="CAD7238104.1"/>
    </source>
</evidence>